<dbReference type="EMBL" id="UYSU01032512">
    <property type="protein sequence ID" value="VDL89735.1"/>
    <property type="molecule type" value="Genomic_DNA"/>
</dbReference>
<accession>A0A183SGK2</accession>
<reference evidence="1 2" key="2">
    <citation type="submission" date="2018-11" db="EMBL/GenBank/DDBJ databases">
        <authorList>
            <consortium name="Pathogen Informatics"/>
        </authorList>
    </citation>
    <scope>NUCLEOTIDE SEQUENCE [LARGE SCALE GENOMIC DNA]</scope>
    <source>
        <strain evidence="1 2">NST_G2</strain>
    </source>
</reference>
<reference evidence="3" key="1">
    <citation type="submission" date="2016-06" db="UniProtKB">
        <authorList>
            <consortium name="WormBaseParasite"/>
        </authorList>
    </citation>
    <scope>IDENTIFICATION</scope>
</reference>
<dbReference type="Proteomes" id="UP000275846">
    <property type="component" value="Unassembled WGS sequence"/>
</dbReference>
<dbReference type="AlphaFoldDB" id="A0A183SGK2"/>
<proteinExistence type="predicted"/>
<gene>
    <name evidence="1" type="ORF">SSLN_LOCUS3350</name>
</gene>
<protein>
    <submittedName>
        <fullName evidence="1 3">Uncharacterized protein</fullName>
    </submittedName>
</protein>
<keyword evidence="2" id="KW-1185">Reference proteome</keyword>
<name>A0A183SGK2_SCHSO</name>
<dbReference type="WBParaSite" id="SSLN_0000345001-mRNA-1">
    <property type="protein sequence ID" value="SSLN_0000345001-mRNA-1"/>
    <property type="gene ID" value="SSLN_0000345001"/>
</dbReference>
<organism evidence="3">
    <name type="scientific">Schistocephalus solidus</name>
    <name type="common">Tapeworm</name>
    <dbReference type="NCBI Taxonomy" id="70667"/>
    <lineage>
        <taxon>Eukaryota</taxon>
        <taxon>Metazoa</taxon>
        <taxon>Spiralia</taxon>
        <taxon>Lophotrochozoa</taxon>
        <taxon>Platyhelminthes</taxon>
        <taxon>Cestoda</taxon>
        <taxon>Eucestoda</taxon>
        <taxon>Diphyllobothriidea</taxon>
        <taxon>Diphyllobothriidae</taxon>
        <taxon>Schistocephalus</taxon>
    </lineage>
</organism>
<sequence length="82" mass="9417">MEAIKIGRRRAHDLDCEDYRQMKRRVSGDLHIVLLTGFLHYRPLFYPPSLFLSVATHETRGFCSPGSLDFTLLTHSDNVSLP</sequence>
<evidence type="ECO:0000313" key="3">
    <source>
        <dbReference type="WBParaSite" id="SSLN_0000345001-mRNA-1"/>
    </source>
</evidence>
<evidence type="ECO:0000313" key="2">
    <source>
        <dbReference type="Proteomes" id="UP000275846"/>
    </source>
</evidence>
<evidence type="ECO:0000313" key="1">
    <source>
        <dbReference type="EMBL" id="VDL89735.1"/>
    </source>
</evidence>